<evidence type="ECO:0000313" key="4">
    <source>
        <dbReference type="EMBL" id="AGB49261.1"/>
    </source>
</evidence>
<dbReference type="AlphaFoldDB" id="L0KVU8"/>
<proteinExistence type="inferred from homology"/>
<dbReference type="STRING" id="867904.Metho_1023"/>
<dbReference type="PANTHER" id="PTHR10204:SF34">
    <property type="entry name" value="NAD(P)H DEHYDROGENASE [QUINONE] 1 ISOFORM 1"/>
    <property type="match status" value="1"/>
</dbReference>
<dbReference type="Proteomes" id="UP000010866">
    <property type="component" value="Chromosome"/>
</dbReference>
<keyword evidence="2" id="KW-0560">Oxidoreductase</keyword>
<dbReference type="InterPro" id="IPR003680">
    <property type="entry name" value="Flavodoxin_fold"/>
</dbReference>
<dbReference type="InterPro" id="IPR029039">
    <property type="entry name" value="Flavoprotein-like_sf"/>
</dbReference>
<dbReference type="RefSeq" id="WP_015324428.1">
    <property type="nucleotide sequence ID" value="NC_019977.1"/>
</dbReference>
<dbReference type="HOGENOM" id="CLU_058643_2_1_2"/>
<evidence type="ECO:0000313" key="5">
    <source>
        <dbReference type="Proteomes" id="UP000010866"/>
    </source>
</evidence>
<dbReference type="OrthoDB" id="9059at2157"/>
<keyword evidence="5" id="KW-1185">Reference proteome</keyword>
<reference evidence="5" key="1">
    <citation type="submission" date="2012-02" db="EMBL/GenBank/DDBJ databases">
        <title>Complete sequence of chromosome of Methanomethylovorans hollandica DSM 15978.</title>
        <authorList>
            <person name="Lucas S."/>
            <person name="Copeland A."/>
            <person name="Lapidus A."/>
            <person name="Glavina del Rio T."/>
            <person name="Dalin E."/>
            <person name="Tice H."/>
            <person name="Bruce D."/>
            <person name="Goodwin L."/>
            <person name="Pitluck S."/>
            <person name="Peters L."/>
            <person name="Mikhailova N."/>
            <person name="Held B."/>
            <person name="Kyrpides N."/>
            <person name="Mavromatis K."/>
            <person name="Ivanova N."/>
            <person name="Brettin T."/>
            <person name="Detter J.C."/>
            <person name="Han C."/>
            <person name="Larimer F."/>
            <person name="Land M."/>
            <person name="Hauser L."/>
            <person name="Markowitz V."/>
            <person name="Cheng J.-F."/>
            <person name="Hugenholtz P."/>
            <person name="Woyke T."/>
            <person name="Wu D."/>
            <person name="Spring S."/>
            <person name="Schroeder M."/>
            <person name="Brambilla E."/>
            <person name="Klenk H.-P."/>
            <person name="Eisen J.A."/>
        </authorList>
    </citation>
    <scope>NUCLEOTIDE SEQUENCE [LARGE SCALE GENOMIC DNA]</scope>
    <source>
        <strain evidence="5">DSM 15978 / NBRC 107637 / DMS1</strain>
    </source>
</reference>
<dbReference type="Pfam" id="PF02525">
    <property type="entry name" value="Flavodoxin_2"/>
    <property type="match status" value="1"/>
</dbReference>
<dbReference type="PANTHER" id="PTHR10204">
    <property type="entry name" value="NAD P H OXIDOREDUCTASE-RELATED"/>
    <property type="match status" value="1"/>
</dbReference>
<comment type="similarity">
    <text evidence="1">Belongs to the NAD(P)H dehydrogenase (quinone) family.</text>
</comment>
<dbReference type="SUPFAM" id="SSF52218">
    <property type="entry name" value="Flavoproteins"/>
    <property type="match status" value="1"/>
</dbReference>
<accession>L0KVU8</accession>
<dbReference type="Gene3D" id="3.40.50.360">
    <property type="match status" value="1"/>
</dbReference>
<dbReference type="InterPro" id="IPR051545">
    <property type="entry name" value="NAD(P)H_dehydrogenase_qn"/>
</dbReference>
<feature type="domain" description="Flavodoxin-like fold" evidence="3">
    <location>
        <begin position="1"/>
        <end position="208"/>
    </location>
</feature>
<dbReference type="KEGG" id="mhz:Metho_1023"/>
<evidence type="ECO:0000259" key="3">
    <source>
        <dbReference type="Pfam" id="PF02525"/>
    </source>
</evidence>
<gene>
    <name evidence="4" type="ordered locus">Metho_1023</name>
</gene>
<dbReference type="GO" id="GO:0005829">
    <property type="term" value="C:cytosol"/>
    <property type="evidence" value="ECO:0007669"/>
    <property type="project" value="TreeGrafter"/>
</dbReference>
<evidence type="ECO:0000256" key="2">
    <source>
        <dbReference type="ARBA" id="ARBA00023002"/>
    </source>
</evidence>
<protein>
    <submittedName>
        <fullName evidence="4">Putative NADPH-quinone reductase (Modulator of drug activity B)</fullName>
    </submittedName>
</protein>
<sequence length="213" mass="24085">MNVLYIYAHQEPASFNAALKAVAVETFEKTGHNVKVSDLYAMHFKPVLDANDFMQRKKPEKLALFPEQINATKTGTFVADIMEEMDKVKWADLLIFQFPIYFTGMPAIMKGWLDRIFTAGFAFDPITQGVYENGLLKGKKVMMTITTGADENTYSEGGSHGDIHTLLKYITHCIFEYVGLEVLPSYIMFSVNSQSQEKGQQRLENYGEILKGL</sequence>
<organism evidence="4 5">
    <name type="scientific">Methanomethylovorans hollandica (strain DSM 15978 / NBRC 107637 / DMS1)</name>
    <dbReference type="NCBI Taxonomy" id="867904"/>
    <lineage>
        <taxon>Archaea</taxon>
        <taxon>Methanobacteriati</taxon>
        <taxon>Methanobacteriota</taxon>
        <taxon>Stenosarchaea group</taxon>
        <taxon>Methanomicrobia</taxon>
        <taxon>Methanosarcinales</taxon>
        <taxon>Methanosarcinaceae</taxon>
        <taxon>Methanomethylovorans</taxon>
    </lineage>
</organism>
<name>L0KVU8_METHD</name>
<dbReference type="GO" id="GO:0003955">
    <property type="term" value="F:NAD(P)H dehydrogenase (quinone) activity"/>
    <property type="evidence" value="ECO:0007669"/>
    <property type="project" value="TreeGrafter"/>
</dbReference>
<dbReference type="GeneID" id="14406832"/>
<evidence type="ECO:0000256" key="1">
    <source>
        <dbReference type="ARBA" id="ARBA00006252"/>
    </source>
</evidence>
<dbReference type="EMBL" id="CP003362">
    <property type="protein sequence ID" value="AGB49261.1"/>
    <property type="molecule type" value="Genomic_DNA"/>
</dbReference>